<sequence>MLADSETMTLERALAPLMTIGAFCNLAMFEYPLGESRTYITCLYGLAKWSLLMYFFYYPRFIAVFRIKEIYILHIISLITIILIPINICRFQELKICLRELAIVDQTFEAFGTPKEYQRLRN</sequence>
<gene>
    <name evidence="1" type="ORF">ALC57_08565</name>
</gene>
<reference evidence="1 2" key="1">
    <citation type="submission" date="2015-09" db="EMBL/GenBank/DDBJ databases">
        <title>Trachymyrmex cornetzi WGS genome.</title>
        <authorList>
            <person name="Nygaard S."/>
            <person name="Hu H."/>
            <person name="Boomsma J."/>
            <person name="Zhang G."/>
        </authorList>
    </citation>
    <scope>NUCLEOTIDE SEQUENCE [LARGE SCALE GENOMIC DNA]</scope>
    <source>
        <strain evidence="1">Tcor2-1</strain>
        <tissue evidence="1">Whole body</tissue>
    </source>
</reference>
<protein>
    <submittedName>
        <fullName evidence="1">Uncharacterized protein</fullName>
    </submittedName>
</protein>
<dbReference type="Proteomes" id="UP000078492">
    <property type="component" value="Unassembled WGS sequence"/>
</dbReference>
<proteinExistence type="predicted"/>
<accession>A0A151J6U2</accession>
<evidence type="ECO:0000313" key="1">
    <source>
        <dbReference type="EMBL" id="KYN19109.1"/>
    </source>
</evidence>
<dbReference type="AlphaFoldDB" id="A0A151J6U2"/>
<dbReference type="EMBL" id="KQ979792">
    <property type="protein sequence ID" value="KYN19109.1"/>
    <property type="molecule type" value="Genomic_DNA"/>
</dbReference>
<name>A0A151J6U2_9HYME</name>
<keyword evidence="2" id="KW-1185">Reference proteome</keyword>
<evidence type="ECO:0000313" key="2">
    <source>
        <dbReference type="Proteomes" id="UP000078492"/>
    </source>
</evidence>
<organism evidence="1 2">
    <name type="scientific">Trachymyrmex cornetzi</name>
    <dbReference type="NCBI Taxonomy" id="471704"/>
    <lineage>
        <taxon>Eukaryota</taxon>
        <taxon>Metazoa</taxon>
        <taxon>Ecdysozoa</taxon>
        <taxon>Arthropoda</taxon>
        <taxon>Hexapoda</taxon>
        <taxon>Insecta</taxon>
        <taxon>Pterygota</taxon>
        <taxon>Neoptera</taxon>
        <taxon>Endopterygota</taxon>
        <taxon>Hymenoptera</taxon>
        <taxon>Apocrita</taxon>
        <taxon>Aculeata</taxon>
        <taxon>Formicoidea</taxon>
        <taxon>Formicidae</taxon>
        <taxon>Myrmicinae</taxon>
        <taxon>Trachymyrmex</taxon>
    </lineage>
</organism>